<reference evidence="1" key="1">
    <citation type="submission" date="2019-04" db="EMBL/GenBank/DDBJ databases">
        <title>Microbes associate with the intestines of laboratory mice.</title>
        <authorList>
            <person name="Navarre W."/>
            <person name="Wong E."/>
            <person name="Huang K."/>
            <person name="Tropini C."/>
            <person name="Ng K."/>
            <person name="Yu B."/>
        </authorList>
    </citation>
    <scope>NUCLEOTIDE SEQUENCE</scope>
    <source>
        <strain evidence="1">NM72_1-8</strain>
    </source>
</reference>
<dbReference type="Proteomes" id="UP000307720">
    <property type="component" value="Unassembled WGS sequence"/>
</dbReference>
<proteinExistence type="predicted"/>
<evidence type="ECO:0000313" key="1">
    <source>
        <dbReference type="EMBL" id="TGX97133.1"/>
    </source>
</evidence>
<sequence>MNNKRTKQNKISQMKARFFAGFSCAAYGFAVLTAIVSSNLPGNSVWKEAFGSIVEIGLLAGVLLTFIWSICKPVRYPYPDAELDSVTREEVEELQKLAEGIIVNMEHGKEG</sequence>
<name>A0AC61QWQ7_9FIRM</name>
<keyword evidence="2" id="KW-1185">Reference proteome</keyword>
<organism evidence="1 2">
    <name type="scientific">Hominisplanchenecus murintestinalis</name>
    <dbReference type="NCBI Taxonomy" id="2941517"/>
    <lineage>
        <taxon>Bacteria</taxon>
        <taxon>Bacillati</taxon>
        <taxon>Bacillota</taxon>
        <taxon>Clostridia</taxon>
        <taxon>Lachnospirales</taxon>
        <taxon>Lachnospiraceae</taxon>
        <taxon>Hominisplanchenecus</taxon>
    </lineage>
</organism>
<dbReference type="EMBL" id="SRZB01000038">
    <property type="protein sequence ID" value="TGX97133.1"/>
    <property type="molecule type" value="Genomic_DNA"/>
</dbReference>
<accession>A0AC61QWQ7</accession>
<comment type="caution">
    <text evidence="1">The sequence shown here is derived from an EMBL/GenBank/DDBJ whole genome shotgun (WGS) entry which is preliminary data.</text>
</comment>
<evidence type="ECO:0000313" key="2">
    <source>
        <dbReference type="Proteomes" id="UP000307720"/>
    </source>
</evidence>
<gene>
    <name evidence="1" type="ORF">E5357_13800</name>
</gene>
<protein>
    <submittedName>
        <fullName evidence="1">Uncharacterized protein</fullName>
    </submittedName>
</protein>